<feature type="disulfide bond" evidence="15">
    <location>
        <begin position="113"/>
        <end position="137"/>
    </location>
</feature>
<feature type="compositionally biased region" description="Polar residues" evidence="16">
    <location>
        <begin position="189"/>
        <end position="198"/>
    </location>
</feature>
<dbReference type="FunFam" id="1.20.1070.10:FF:000020">
    <property type="entry name" value="Frizzled class receptor 10"/>
    <property type="match status" value="1"/>
</dbReference>
<dbReference type="GO" id="GO:0005886">
    <property type="term" value="C:plasma membrane"/>
    <property type="evidence" value="ECO:0007669"/>
    <property type="project" value="UniProtKB-SubCell"/>
</dbReference>
<dbReference type="FunFam" id="1.10.2000.10:FF:000016">
    <property type="entry name" value="Frizzled"/>
    <property type="match status" value="1"/>
</dbReference>
<feature type="transmembrane region" description="Helical" evidence="17">
    <location>
        <begin position="513"/>
        <end position="532"/>
    </location>
</feature>
<keyword evidence="6 17" id="KW-0812">Transmembrane</keyword>
<feature type="region of interest" description="Disordered" evidence="16">
    <location>
        <begin position="559"/>
        <end position="600"/>
    </location>
</feature>
<dbReference type="InterPro" id="IPR015526">
    <property type="entry name" value="Frizzled/SFRP"/>
</dbReference>
<feature type="domain" description="FZ" evidence="19">
    <location>
        <begin position="32"/>
        <end position="150"/>
    </location>
</feature>
<keyword evidence="10 17" id="KW-0472">Membrane</keyword>
<evidence type="ECO:0000256" key="18">
    <source>
        <dbReference type="SAM" id="SignalP"/>
    </source>
</evidence>
<feature type="signal peptide" evidence="18">
    <location>
        <begin position="1"/>
        <end position="24"/>
    </location>
</feature>
<dbReference type="InterPro" id="IPR020067">
    <property type="entry name" value="Frizzled_dom"/>
</dbReference>
<feature type="compositionally biased region" description="Low complexity" evidence="16">
    <location>
        <begin position="559"/>
        <end position="570"/>
    </location>
</feature>
<keyword evidence="14" id="KW-0807">Transducer</keyword>
<dbReference type="InterPro" id="IPR017981">
    <property type="entry name" value="GPCR_2-like_7TM"/>
</dbReference>
<dbReference type="SMART" id="SM01330">
    <property type="entry name" value="Frizzled"/>
    <property type="match status" value="1"/>
</dbReference>
<sequence>MATWSSILVGILVLCGWCYDGSYGLGVHSRNTQGGYCERITIEFCQGIGYNNTKMPNLFGHVTQSEAAPSIHEFHPLVVVGCAEHLRLFLCSMYAPMCSEHVDVRIPPCQSMCEDVRRKCEPVMARFSFSWPESMNCGKLPRGKDLCMVAPDTADVDGDTIPTYEPNVNYGGPGDNSASRPESGGDGQRPSNTTSSAPPTCLNPQKFVFVSQTNSCAPRCDVDVYFQRSDKDFTEMWMGVWAILCFVCTSITVLTFLIDRGRFKYPERPIIFLSMCYNIYSITYVVRLIVGPQAVACEKTSSGVPYLIMEGLDTTGCTIVFLIQYYFFMASSIWWVILTLTWFLAAGMKWGYEAIAAYSSYYHVVAWALPALKTIIALAKHRLDADELTGMCYIGNHDPDVLTYYVLVPLFIYFAIGTLFILAGFFYLFRIRKVMKNGGTNIDKLERLMVRIGIFSVLYTVPATAVIACYFYQRSNMEYWRIVAEHAPCRPLPPEEGGGCAPMDYSIPSVPVLSVKLFMLLVVGITSGMWIWSSKTVQSWQNWLGRCGLFSPAQKSSFQQQQLKQQQQQQPNGGTPNKGNRPPTPRGKYPTINGNNRSTGIGYSSVNAGSAIV</sequence>
<dbReference type="InterPro" id="IPR000539">
    <property type="entry name" value="Frizzled/Smoothened_7TM"/>
</dbReference>
<dbReference type="SMART" id="SM00063">
    <property type="entry name" value="FRI"/>
    <property type="match status" value="1"/>
</dbReference>
<dbReference type="PROSITE" id="PS50038">
    <property type="entry name" value="FZ"/>
    <property type="match status" value="1"/>
</dbReference>
<feature type="transmembrane region" description="Helical" evidence="17">
    <location>
        <begin position="404"/>
        <end position="429"/>
    </location>
</feature>
<evidence type="ECO:0000256" key="15">
    <source>
        <dbReference type="PROSITE-ProRule" id="PRU00090"/>
    </source>
</evidence>
<feature type="disulfide bond" evidence="15">
    <location>
        <begin position="45"/>
        <end position="91"/>
    </location>
</feature>
<dbReference type="EMBL" id="JN712908">
    <property type="protein sequence ID" value="AFA43479.1"/>
    <property type="molecule type" value="mRNA"/>
</dbReference>
<feature type="transmembrane region" description="Helical" evidence="17">
    <location>
        <begin position="450"/>
        <end position="473"/>
    </location>
</feature>
<comment type="caution">
    <text evidence="15">Lacks conserved residue(s) required for the propagation of feature annotation.</text>
</comment>
<name>H6UZX9_PARLI</name>
<keyword evidence="8 17" id="KW-1133">Transmembrane helix</keyword>
<evidence type="ECO:0000256" key="5">
    <source>
        <dbReference type="ARBA" id="ARBA00022687"/>
    </source>
</evidence>
<protein>
    <submittedName>
        <fullName evidence="21">Frizzled 9-10</fullName>
    </submittedName>
</protein>
<keyword evidence="4" id="KW-1003">Cell membrane</keyword>
<evidence type="ECO:0000256" key="12">
    <source>
        <dbReference type="ARBA" id="ARBA00023170"/>
    </source>
</evidence>
<dbReference type="PANTHER" id="PTHR11309:SF99">
    <property type="entry name" value="FRIZZLED-4"/>
    <property type="match status" value="1"/>
</dbReference>
<evidence type="ECO:0000256" key="13">
    <source>
        <dbReference type="ARBA" id="ARBA00023180"/>
    </source>
</evidence>
<evidence type="ECO:0000256" key="14">
    <source>
        <dbReference type="ARBA" id="ARBA00023224"/>
    </source>
</evidence>
<feature type="transmembrane region" description="Helical" evidence="17">
    <location>
        <begin position="270"/>
        <end position="290"/>
    </location>
</feature>
<dbReference type="GO" id="GO:0005615">
    <property type="term" value="C:extracellular space"/>
    <property type="evidence" value="ECO:0007669"/>
    <property type="project" value="TreeGrafter"/>
</dbReference>
<dbReference type="CDD" id="cd15909">
    <property type="entry name" value="7tmF_FZD4_9_10-like"/>
    <property type="match status" value="1"/>
</dbReference>
<feature type="disulfide bond" evidence="15">
    <location>
        <begin position="82"/>
        <end position="120"/>
    </location>
</feature>
<feature type="region of interest" description="Disordered" evidence="16">
    <location>
        <begin position="158"/>
        <end position="199"/>
    </location>
</feature>
<evidence type="ECO:0000256" key="7">
    <source>
        <dbReference type="ARBA" id="ARBA00022729"/>
    </source>
</evidence>
<keyword evidence="3" id="KW-0217">Developmental protein</keyword>
<evidence type="ECO:0000256" key="10">
    <source>
        <dbReference type="ARBA" id="ARBA00023136"/>
    </source>
</evidence>
<feature type="chain" id="PRO_5003607598" evidence="18">
    <location>
        <begin position="25"/>
        <end position="613"/>
    </location>
</feature>
<dbReference type="PANTHER" id="PTHR11309">
    <property type="entry name" value="FRIZZLED"/>
    <property type="match status" value="1"/>
</dbReference>
<keyword evidence="9" id="KW-0297">G-protein coupled receptor</keyword>
<dbReference type="PRINTS" id="PR00489">
    <property type="entry name" value="FRIZZLED"/>
</dbReference>
<reference evidence="21" key="1">
    <citation type="submission" date="2011-09" db="EMBL/GenBank/DDBJ databases">
        <authorList>
            <person name="Croce J.C."/>
        </authorList>
    </citation>
    <scope>NUCLEOTIDE SEQUENCE</scope>
</reference>
<keyword evidence="5" id="KW-0879">Wnt signaling pathway</keyword>
<dbReference type="GO" id="GO:0017147">
    <property type="term" value="F:Wnt-protein binding"/>
    <property type="evidence" value="ECO:0007669"/>
    <property type="project" value="TreeGrafter"/>
</dbReference>
<dbReference type="AlphaFoldDB" id="H6UZX9"/>
<comment type="subcellular location">
    <subcellularLocation>
        <location evidence="1">Cell membrane</location>
        <topology evidence="1">Multi-pass membrane protein</topology>
    </subcellularLocation>
</comment>
<evidence type="ECO:0000259" key="20">
    <source>
        <dbReference type="PROSITE" id="PS50261"/>
    </source>
</evidence>
<evidence type="ECO:0000256" key="9">
    <source>
        <dbReference type="ARBA" id="ARBA00023040"/>
    </source>
</evidence>
<evidence type="ECO:0000256" key="17">
    <source>
        <dbReference type="SAM" id="Phobius"/>
    </source>
</evidence>
<feature type="transmembrane region" description="Helical" evidence="17">
    <location>
        <begin position="236"/>
        <end position="258"/>
    </location>
</feature>
<dbReference type="Pfam" id="PF01392">
    <property type="entry name" value="Fz"/>
    <property type="match status" value="1"/>
</dbReference>
<comment type="similarity">
    <text evidence="2">Belongs to the G-protein coupled receptor Fz/Smo family.</text>
</comment>
<dbReference type="Gene3D" id="1.10.2000.10">
    <property type="entry name" value="Frizzled cysteine-rich domain"/>
    <property type="match status" value="1"/>
</dbReference>
<dbReference type="Pfam" id="PF01534">
    <property type="entry name" value="Frizzled"/>
    <property type="match status" value="1"/>
</dbReference>
<evidence type="ECO:0000256" key="2">
    <source>
        <dbReference type="ARBA" id="ARBA00008077"/>
    </source>
</evidence>
<evidence type="ECO:0000256" key="6">
    <source>
        <dbReference type="ARBA" id="ARBA00022692"/>
    </source>
</evidence>
<dbReference type="SUPFAM" id="SSF63501">
    <property type="entry name" value="Frizzled cysteine-rich domain"/>
    <property type="match status" value="1"/>
</dbReference>
<evidence type="ECO:0000256" key="4">
    <source>
        <dbReference type="ARBA" id="ARBA00022475"/>
    </source>
</evidence>
<dbReference type="PROSITE" id="PS50261">
    <property type="entry name" value="G_PROTEIN_RECEP_F2_4"/>
    <property type="match status" value="1"/>
</dbReference>
<feature type="transmembrane region" description="Helical" evidence="17">
    <location>
        <begin position="325"/>
        <end position="348"/>
    </location>
</feature>
<evidence type="ECO:0000256" key="16">
    <source>
        <dbReference type="SAM" id="MobiDB-lite"/>
    </source>
</evidence>
<reference evidence="21" key="2">
    <citation type="submission" date="2012-02" db="EMBL/GenBank/DDBJ databases">
        <title>Frizzled 1/2/7 signaling directs beta-catenin nuclearization and initiates endoderm specification in macromeres during sea urchin embryogenesis.</title>
        <authorList>
            <person name="Guy L."/>
            <person name="Mcclay D.R."/>
            <person name="Gache C."/>
        </authorList>
    </citation>
    <scope>NUCLEOTIDE SEQUENCE</scope>
</reference>
<keyword evidence="11 15" id="KW-1015">Disulfide bond</keyword>
<evidence type="ECO:0000256" key="1">
    <source>
        <dbReference type="ARBA" id="ARBA00004651"/>
    </source>
</evidence>
<keyword evidence="7 18" id="KW-0732">Signal</keyword>
<dbReference type="Gene3D" id="1.20.1070.10">
    <property type="entry name" value="Rhodopsin 7-helix transmembrane proteins"/>
    <property type="match status" value="1"/>
</dbReference>
<evidence type="ECO:0000259" key="19">
    <source>
        <dbReference type="PROSITE" id="PS50038"/>
    </source>
</evidence>
<dbReference type="InterPro" id="IPR036790">
    <property type="entry name" value="Frizzled_dom_sf"/>
</dbReference>
<keyword evidence="13" id="KW-0325">Glycoprotein</keyword>
<accession>H6UZX9</accession>
<evidence type="ECO:0000256" key="8">
    <source>
        <dbReference type="ARBA" id="ARBA00022989"/>
    </source>
</evidence>
<feature type="transmembrane region" description="Helical" evidence="17">
    <location>
        <begin position="360"/>
        <end position="379"/>
    </location>
</feature>
<evidence type="ECO:0000256" key="3">
    <source>
        <dbReference type="ARBA" id="ARBA00022473"/>
    </source>
</evidence>
<organism evidence="21">
    <name type="scientific">Paracentrotus lividus</name>
    <name type="common">Common sea urchin</name>
    <dbReference type="NCBI Taxonomy" id="7656"/>
    <lineage>
        <taxon>Eukaryota</taxon>
        <taxon>Metazoa</taxon>
        <taxon>Echinodermata</taxon>
        <taxon>Eleutherozoa</taxon>
        <taxon>Echinozoa</taxon>
        <taxon>Echinoidea</taxon>
        <taxon>Euechinoidea</taxon>
        <taxon>Echinacea</taxon>
        <taxon>Camarodonta</taxon>
        <taxon>Echinidea</taxon>
        <taxon>Echinidae</taxon>
        <taxon>Paracentrotus</taxon>
    </lineage>
</organism>
<dbReference type="GO" id="GO:0004930">
    <property type="term" value="F:G protein-coupled receptor activity"/>
    <property type="evidence" value="ECO:0007669"/>
    <property type="project" value="UniProtKB-KW"/>
</dbReference>
<feature type="disulfide bond" evidence="15">
    <location>
        <begin position="37"/>
        <end position="98"/>
    </location>
</feature>
<evidence type="ECO:0000256" key="11">
    <source>
        <dbReference type="ARBA" id="ARBA00023157"/>
    </source>
</evidence>
<dbReference type="GO" id="GO:0035567">
    <property type="term" value="P:non-canonical Wnt signaling pathway"/>
    <property type="evidence" value="ECO:0007669"/>
    <property type="project" value="TreeGrafter"/>
</dbReference>
<keyword evidence="12" id="KW-0675">Receptor</keyword>
<proteinExistence type="evidence at transcript level"/>
<feature type="domain" description="G-protein coupled receptors family 2 profile 2" evidence="20">
    <location>
        <begin position="234"/>
        <end position="539"/>
    </location>
</feature>
<dbReference type="GO" id="GO:0060070">
    <property type="term" value="P:canonical Wnt signaling pathway"/>
    <property type="evidence" value="ECO:0007669"/>
    <property type="project" value="TreeGrafter"/>
</dbReference>
<evidence type="ECO:0000313" key="21">
    <source>
        <dbReference type="EMBL" id="AFA43479.1"/>
    </source>
</evidence>